<reference evidence="2" key="1">
    <citation type="submission" date="2021-01" db="EMBL/GenBank/DDBJ databases">
        <authorList>
            <person name="Corre E."/>
            <person name="Pelletier E."/>
            <person name="Niang G."/>
            <person name="Scheremetjew M."/>
            <person name="Finn R."/>
            <person name="Kale V."/>
            <person name="Holt S."/>
            <person name="Cochrane G."/>
            <person name="Meng A."/>
            <person name="Brown T."/>
            <person name="Cohen L."/>
        </authorList>
    </citation>
    <scope>NUCLEOTIDE SEQUENCE</scope>
    <source>
        <strain evidence="2">GSO104</strain>
    </source>
</reference>
<dbReference type="EMBL" id="HBNS01008213">
    <property type="protein sequence ID" value="CAE4591385.1"/>
    <property type="molecule type" value="Transcribed_RNA"/>
</dbReference>
<accession>A0A7S4QTE9</accession>
<feature type="region of interest" description="Disordered" evidence="1">
    <location>
        <begin position="20"/>
        <end position="48"/>
    </location>
</feature>
<dbReference type="AlphaFoldDB" id="A0A7S4QTE9"/>
<proteinExistence type="predicted"/>
<protein>
    <submittedName>
        <fullName evidence="2">Uncharacterized protein</fullName>
    </submittedName>
</protein>
<feature type="compositionally biased region" description="Basic and acidic residues" evidence="1">
    <location>
        <begin position="34"/>
        <end position="48"/>
    </location>
</feature>
<organism evidence="2">
    <name type="scientific">Ditylum brightwellii</name>
    <dbReference type="NCBI Taxonomy" id="49249"/>
    <lineage>
        <taxon>Eukaryota</taxon>
        <taxon>Sar</taxon>
        <taxon>Stramenopiles</taxon>
        <taxon>Ochrophyta</taxon>
        <taxon>Bacillariophyta</taxon>
        <taxon>Mediophyceae</taxon>
        <taxon>Lithodesmiophycidae</taxon>
        <taxon>Lithodesmiales</taxon>
        <taxon>Lithodesmiaceae</taxon>
        <taxon>Ditylum</taxon>
    </lineage>
</organism>
<evidence type="ECO:0000313" key="2">
    <source>
        <dbReference type="EMBL" id="CAE4591385.1"/>
    </source>
</evidence>
<sequence>MFSSIYCNDNDDDMKKVLETKIPSTPTKLQPNRLENEKDEKVQNEPKDSLARFIQSTPRNKLVPNSKSFDTTGTVVSFNNQLYFNNDEQQQQQQEEQHQEELQRETAYLTAKLATAAATRRTASRRITT</sequence>
<gene>
    <name evidence="2" type="ORF">DBRI00130_LOCUS6661</name>
</gene>
<name>A0A7S4QTE9_9STRA</name>
<evidence type="ECO:0000256" key="1">
    <source>
        <dbReference type="SAM" id="MobiDB-lite"/>
    </source>
</evidence>